<evidence type="ECO:0000256" key="7">
    <source>
        <dbReference type="ARBA" id="ARBA00023136"/>
    </source>
</evidence>
<dbReference type="Proteomes" id="UP000569951">
    <property type="component" value="Unassembled WGS sequence"/>
</dbReference>
<organism evidence="9 10">
    <name type="scientific">Deinobacterium chartae</name>
    <dbReference type="NCBI Taxonomy" id="521158"/>
    <lineage>
        <taxon>Bacteria</taxon>
        <taxon>Thermotogati</taxon>
        <taxon>Deinococcota</taxon>
        <taxon>Deinococci</taxon>
        <taxon>Deinococcales</taxon>
        <taxon>Deinococcaceae</taxon>
        <taxon>Deinobacterium</taxon>
    </lineage>
</organism>
<evidence type="ECO:0000256" key="5">
    <source>
        <dbReference type="ARBA" id="ARBA00023004"/>
    </source>
</evidence>
<dbReference type="InterPro" id="IPR003959">
    <property type="entry name" value="ATPase_AAA_core"/>
</dbReference>
<dbReference type="GO" id="GO:0016887">
    <property type="term" value="F:ATP hydrolysis activity"/>
    <property type="evidence" value="ECO:0007669"/>
    <property type="project" value="InterPro"/>
</dbReference>
<comment type="caution">
    <text evidence="9">The sequence shown here is derived from an EMBL/GenBank/DDBJ whole genome shotgun (WGS) entry which is preliminary data.</text>
</comment>
<dbReference type="PANTHER" id="PTHR42771:SF2">
    <property type="entry name" value="IRON(3+)-HYDROXAMATE IMPORT ATP-BINDING PROTEIN FHUC"/>
    <property type="match status" value="1"/>
</dbReference>
<name>A0A841I0H2_9DEIO</name>
<gene>
    <name evidence="9" type="ORF">HNR42_001175</name>
</gene>
<dbReference type="GO" id="GO:0005886">
    <property type="term" value="C:plasma membrane"/>
    <property type="evidence" value="ECO:0007669"/>
    <property type="project" value="UniProtKB-SubCell"/>
</dbReference>
<evidence type="ECO:0000256" key="1">
    <source>
        <dbReference type="ARBA" id="ARBA00004202"/>
    </source>
</evidence>
<dbReference type="Pfam" id="PF13304">
    <property type="entry name" value="AAA_21"/>
    <property type="match status" value="2"/>
</dbReference>
<dbReference type="Gene3D" id="3.40.50.300">
    <property type="entry name" value="P-loop containing nucleotide triphosphate hydrolases"/>
    <property type="match status" value="2"/>
</dbReference>
<proteinExistence type="predicted"/>
<evidence type="ECO:0000256" key="3">
    <source>
        <dbReference type="ARBA" id="ARBA00022475"/>
    </source>
</evidence>
<reference evidence="9 10" key="1">
    <citation type="submission" date="2020-08" db="EMBL/GenBank/DDBJ databases">
        <title>Genomic Encyclopedia of Type Strains, Phase IV (KMG-IV): sequencing the most valuable type-strain genomes for metagenomic binning, comparative biology and taxonomic classification.</title>
        <authorList>
            <person name="Goeker M."/>
        </authorList>
    </citation>
    <scope>NUCLEOTIDE SEQUENCE [LARGE SCALE GENOMIC DNA]</scope>
    <source>
        <strain evidence="9 10">DSM 21458</strain>
    </source>
</reference>
<sequence length="264" mass="29249">MVPLLALRLEDGPHDRYPFAIPALRGLTRLELDCPVTFLVGENGSGKSTLLSGLACAAGAITAGRLSAADDPDLPGGRLLSERLRLEWRHRTSRGFFLRAEDFFGYVLGLKRLREDLEADLERSLRESTDLPDGERQRRAAPYRGQLGALRNYGAPLEARSHGEGYLAFFAARFVPGGLHLLDEPEAALSPMRQLALLSLLRACAEQGGQFVIATHSPLLLAYPQARIYEFSESGVNTAVYEELEAVRLTRHFLEDPGRFLRHL</sequence>
<dbReference type="PANTHER" id="PTHR42771">
    <property type="entry name" value="IRON(3+)-HYDROXAMATE IMPORT ATP-BINDING PROTEIN FHUC"/>
    <property type="match status" value="1"/>
</dbReference>
<keyword evidence="5" id="KW-0408">Iron</keyword>
<dbReference type="GO" id="GO:0005524">
    <property type="term" value="F:ATP binding"/>
    <property type="evidence" value="ECO:0007669"/>
    <property type="project" value="InterPro"/>
</dbReference>
<dbReference type="GO" id="GO:0006826">
    <property type="term" value="P:iron ion transport"/>
    <property type="evidence" value="ECO:0007669"/>
    <property type="project" value="UniProtKB-KW"/>
</dbReference>
<keyword evidence="2" id="KW-0813">Transport</keyword>
<keyword evidence="7" id="KW-0472">Membrane</keyword>
<keyword evidence="6" id="KW-0406">Ion transport</keyword>
<evidence type="ECO:0000256" key="6">
    <source>
        <dbReference type="ARBA" id="ARBA00023065"/>
    </source>
</evidence>
<comment type="subcellular location">
    <subcellularLocation>
        <location evidence="1">Cell membrane</location>
        <topology evidence="1">Peripheral membrane protein</topology>
    </subcellularLocation>
</comment>
<accession>A0A841I0H2</accession>
<evidence type="ECO:0000256" key="4">
    <source>
        <dbReference type="ARBA" id="ARBA00022496"/>
    </source>
</evidence>
<evidence type="ECO:0000259" key="8">
    <source>
        <dbReference type="SMART" id="SM00382"/>
    </source>
</evidence>
<evidence type="ECO:0000313" key="10">
    <source>
        <dbReference type="Proteomes" id="UP000569951"/>
    </source>
</evidence>
<keyword evidence="4" id="KW-0410">Iron transport</keyword>
<keyword evidence="3" id="KW-1003">Cell membrane</keyword>
<keyword evidence="10" id="KW-1185">Reference proteome</keyword>
<dbReference type="SMART" id="SM00382">
    <property type="entry name" value="AAA"/>
    <property type="match status" value="1"/>
</dbReference>
<evidence type="ECO:0000256" key="2">
    <source>
        <dbReference type="ARBA" id="ARBA00022448"/>
    </source>
</evidence>
<dbReference type="AlphaFoldDB" id="A0A841I0H2"/>
<feature type="domain" description="AAA+ ATPase" evidence="8">
    <location>
        <begin position="33"/>
        <end position="259"/>
    </location>
</feature>
<protein>
    <submittedName>
        <fullName evidence="9">Putative ATPase</fullName>
    </submittedName>
</protein>
<dbReference type="InterPro" id="IPR051535">
    <property type="entry name" value="Siderophore_ABC-ATPase"/>
</dbReference>
<evidence type="ECO:0000313" key="9">
    <source>
        <dbReference type="EMBL" id="MBB6097758.1"/>
    </source>
</evidence>
<dbReference type="EMBL" id="JACHHG010000003">
    <property type="protein sequence ID" value="MBB6097758.1"/>
    <property type="molecule type" value="Genomic_DNA"/>
</dbReference>
<dbReference type="InterPro" id="IPR003593">
    <property type="entry name" value="AAA+_ATPase"/>
</dbReference>
<dbReference type="SUPFAM" id="SSF52540">
    <property type="entry name" value="P-loop containing nucleoside triphosphate hydrolases"/>
    <property type="match status" value="1"/>
</dbReference>
<dbReference type="InterPro" id="IPR027417">
    <property type="entry name" value="P-loop_NTPase"/>
</dbReference>
<dbReference type="RefSeq" id="WP_183985493.1">
    <property type="nucleotide sequence ID" value="NZ_JACHHG010000003.1"/>
</dbReference>